<feature type="domain" description="SIS" evidence="1">
    <location>
        <begin position="23"/>
        <end position="198"/>
    </location>
</feature>
<evidence type="ECO:0000259" key="1">
    <source>
        <dbReference type="PROSITE" id="PS51464"/>
    </source>
</evidence>
<evidence type="ECO:0000313" key="2">
    <source>
        <dbReference type="EMBL" id="KIH97515.1"/>
    </source>
</evidence>
<dbReference type="Gene3D" id="3.40.50.10490">
    <property type="entry name" value="Glucose-6-phosphate isomerase like protein, domain 1"/>
    <property type="match status" value="1"/>
</dbReference>
<protein>
    <recommendedName>
        <fullName evidence="1">SIS domain-containing protein</fullName>
    </recommendedName>
</protein>
<organism evidence="2 3">
    <name type="scientific">Streptomonospora alba</name>
    <dbReference type="NCBI Taxonomy" id="183763"/>
    <lineage>
        <taxon>Bacteria</taxon>
        <taxon>Bacillati</taxon>
        <taxon>Actinomycetota</taxon>
        <taxon>Actinomycetes</taxon>
        <taxon>Streptosporangiales</taxon>
        <taxon>Nocardiopsidaceae</taxon>
        <taxon>Streptomonospora</taxon>
    </lineage>
</organism>
<gene>
    <name evidence="2" type="ORF">LP52_18890</name>
</gene>
<evidence type="ECO:0000313" key="3">
    <source>
        <dbReference type="Proteomes" id="UP000031675"/>
    </source>
</evidence>
<dbReference type="InterPro" id="IPR046348">
    <property type="entry name" value="SIS_dom_sf"/>
</dbReference>
<dbReference type="GO" id="GO:1901135">
    <property type="term" value="P:carbohydrate derivative metabolic process"/>
    <property type="evidence" value="ECO:0007669"/>
    <property type="project" value="InterPro"/>
</dbReference>
<dbReference type="Pfam" id="PF13580">
    <property type="entry name" value="SIS_2"/>
    <property type="match status" value="1"/>
</dbReference>
<sequence length="233" mass="24502">MRDRLALVQERNTAALSEVADVLMERVVEGGGLVLAAGAGHSFNAVTEAFHRAGGLATVKPLHEPQLLLVNGASSSTAAERRQGLAAEVLDRAKPDPGDVLFVFSTSGVNFYPVEMARAAADRRIPVVAVTSRECNAAAPARAGTTLGEEADHVLDTCVSPGDVAYPPQHPETGALSSLANTFLWNLLLAELHARAAASGRRLPLWRSSNMHGGDEANAGLLEHYGSRIPELG</sequence>
<dbReference type="AlphaFoldDB" id="A0A0C2JF28"/>
<dbReference type="PROSITE" id="PS51464">
    <property type="entry name" value="SIS"/>
    <property type="match status" value="1"/>
</dbReference>
<dbReference type="Proteomes" id="UP000031675">
    <property type="component" value="Unassembled WGS sequence"/>
</dbReference>
<proteinExistence type="predicted"/>
<dbReference type="NCBIfam" id="NF002805">
    <property type="entry name" value="PRK02947.1"/>
    <property type="match status" value="1"/>
</dbReference>
<dbReference type="STRING" id="183763.LP52_18890"/>
<comment type="caution">
    <text evidence="2">The sequence shown here is derived from an EMBL/GenBank/DDBJ whole genome shotgun (WGS) entry which is preliminary data.</text>
</comment>
<name>A0A0C2JF28_9ACTN</name>
<reference evidence="3" key="1">
    <citation type="journal article" date="2015" name="Chem. Biol.">
        <title>Structure, bioactivity, and resistance mechanism of streptomonomicin, an unusual lasso Peptide from an understudied halophilic actinomycete.</title>
        <authorList>
            <person name="Metelev M."/>
            <person name="Tietz J.I."/>
            <person name="Melby J.O."/>
            <person name="Blair P.M."/>
            <person name="Zhu L."/>
            <person name="Livnat I."/>
            <person name="Severinov K."/>
            <person name="Mitchell D.A."/>
        </authorList>
    </citation>
    <scope>NUCLEOTIDE SEQUENCE [LARGE SCALE GENOMIC DNA]</scope>
    <source>
        <strain evidence="3">YIM 90003</strain>
    </source>
</reference>
<keyword evidence="3" id="KW-1185">Reference proteome</keyword>
<dbReference type="SUPFAM" id="SSF53697">
    <property type="entry name" value="SIS domain"/>
    <property type="match status" value="1"/>
</dbReference>
<accession>A0A0C2JF28</accession>
<dbReference type="InterPro" id="IPR001347">
    <property type="entry name" value="SIS_dom"/>
</dbReference>
<dbReference type="EMBL" id="JROO01000037">
    <property type="protein sequence ID" value="KIH97515.1"/>
    <property type="molecule type" value="Genomic_DNA"/>
</dbReference>
<dbReference type="GO" id="GO:0097367">
    <property type="term" value="F:carbohydrate derivative binding"/>
    <property type="evidence" value="ECO:0007669"/>
    <property type="project" value="InterPro"/>
</dbReference>